<dbReference type="Proteomes" id="UP000473008">
    <property type="component" value="Unassembled WGS sequence"/>
</dbReference>
<dbReference type="Pfam" id="PF13692">
    <property type="entry name" value="Glyco_trans_1_4"/>
    <property type="match status" value="1"/>
</dbReference>
<organism evidence="2 3">
    <name type="scientific">Grimontia sedimenti</name>
    <dbReference type="NCBI Taxonomy" id="2711294"/>
    <lineage>
        <taxon>Bacteria</taxon>
        <taxon>Pseudomonadati</taxon>
        <taxon>Pseudomonadota</taxon>
        <taxon>Gammaproteobacteria</taxon>
        <taxon>Vibrionales</taxon>
        <taxon>Vibrionaceae</taxon>
        <taxon>Grimontia</taxon>
    </lineage>
</organism>
<dbReference type="PANTHER" id="PTHR45947">
    <property type="entry name" value="SULFOQUINOVOSYL TRANSFERASE SQD2"/>
    <property type="match status" value="1"/>
</dbReference>
<dbReference type="AlphaFoldDB" id="A0A6M1RQQ5"/>
<name>A0A6M1RQQ5_9GAMM</name>
<dbReference type="PANTHER" id="PTHR45947:SF3">
    <property type="entry name" value="SULFOQUINOVOSYL TRANSFERASE SQD2"/>
    <property type="match status" value="1"/>
</dbReference>
<evidence type="ECO:0000313" key="3">
    <source>
        <dbReference type="Proteomes" id="UP000473008"/>
    </source>
</evidence>
<dbReference type="SUPFAM" id="SSF53756">
    <property type="entry name" value="UDP-Glycosyltransferase/glycogen phosphorylase"/>
    <property type="match status" value="1"/>
</dbReference>
<protein>
    <submittedName>
        <fullName evidence="2">Glycosyltransferase family 4 protein</fullName>
    </submittedName>
</protein>
<proteinExistence type="predicted"/>
<dbReference type="EMBL" id="JAALDL010000019">
    <property type="protein sequence ID" value="NGN99849.1"/>
    <property type="molecule type" value="Genomic_DNA"/>
</dbReference>
<comment type="caution">
    <text evidence="2">The sequence shown here is derived from an EMBL/GenBank/DDBJ whole genome shotgun (WGS) entry which is preliminary data.</text>
</comment>
<dbReference type="InterPro" id="IPR028098">
    <property type="entry name" value="Glyco_trans_4-like_N"/>
</dbReference>
<keyword evidence="2" id="KW-0808">Transferase</keyword>
<reference evidence="2 3" key="1">
    <citation type="submission" date="2020-02" db="EMBL/GenBank/DDBJ databases">
        <title>The draft genome of Grimontia sedimenta sp. nov., isolated from benthic sediments near coral reefs south of Kuwait.</title>
        <authorList>
            <person name="Mahmoud H.M."/>
            <person name="Jose L."/>
            <person name="Eapen S."/>
        </authorList>
    </citation>
    <scope>NUCLEOTIDE SEQUENCE [LARGE SCALE GENOMIC DNA]</scope>
    <source>
        <strain evidence="2 3">S25</strain>
    </source>
</reference>
<dbReference type="GO" id="GO:0016758">
    <property type="term" value="F:hexosyltransferase activity"/>
    <property type="evidence" value="ECO:0007669"/>
    <property type="project" value="TreeGrafter"/>
</dbReference>
<gene>
    <name evidence="2" type="ORF">G5S52_20080</name>
</gene>
<keyword evidence="3" id="KW-1185">Reference proteome</keyword>
<evidence type="ECO:0000313" key="2">
    <source>
        <dbReference type="EMBL" id="NGN99849.1"/>
    </source>
</evidence>
<dbReference type="InterPro" id="IPR050194">
    <property type="entry name" value="Glycosyltransferase_grp1"/>
</dbReference>
<sequence>MCKGFSMVPVKSPRQICHIVSSLNDTAQNDLVFANIRQFPLPHYEHTLVVLKKSKVQPVKLPRQVSCLELALKGSLPRRLRTCNRALSALKPDICQTYGDTTFPIQWLAHRLDIPVKLHIHINNDSHCGFWRELLRPWKYRLLAHSADFVITPEDESLNWLEEKVGLEPGKAHLIRTGIDNRHYCPPLREIDPNITNHFIGTVPIPTQRFVVGVPVSGFCKSTVLAFLDEYMAARKQSPAFARDCLLLLLGNSPNLRAYRNVLDSFKITEESVRFYSHLSDNERFYSHIDAIISLNDDTHTPVSLLEAMSMGLPVITHRSDTDNSDEEHPLRWQVANSEPLIQHQLLTLCSDSHLRLKLGQASRAYVIHKHNHHEHRIRYRALYKMAQRRVAVEEDVPAAPTIAPSQLNR</sequence>
<dbReference type="Gene3D" id="3.40.50.2000">
    <property type="entry name" value="Glycogen Phosphorylase B"/>
    <property type="match status" value="2"/>
</dbReference>
<accession>A0A6M1RQQ5</accession>
<dbReference type="CDD" id="cd03801">
    <property type="entry name" value="GT4_PimA-like"/>
    <property type="match status" value="1"/>
</dbReference>
<feature type="domain" description="Glycosyltransferase subfamily 4-like N-terminal" evidence="1">
    <location>
        <begin position="71"/>
        <end position="180"/>
    </location>
</feature>
<evidence type="ECO:0000259" key="1">
    <source>
        <dbReference type="Pfam" id="PF13439"/>
    </source>
</evidence>
<dbReference type="Pfam" id="PF13439">
    <property type="entry name" value="Glyco_transf_4"/>
    <property type="match status" value="1"/>
</dbReference>